<evidence type="ECO:0000313" key="6">
    <source>
        <dbReference type="Proteomes" id="UP000827986"/>
    </source>
</evidence>
<keyword evidence="2" id="KW-0677">Repeat</keyword>
<dbReference type="Pfam" id="PF01344">
    <property type="entry name" value="Kelch_1"/>
    <property type="match status" value="1"/>
</dbReference>
<evidence type="ECO:0000259" key="4">
    <source>
        <dbReference type="PROSITE" id="PS50097"/>
    </source>
</evidence>
<feature type="region of interest" description="Disordered" evidence="3">
    <location>
        <begin position="205"/>
        <end position="248"/>
    </location>
</feature>
<dbReference type="InterPro" id="IPR052392">
    <property type="entry name" value="Kelch-BTB_domain-containing"/>
</dbReference>
<reference evidence="5" key="1">
    <citation type="submission" date="2021-09" db="EMBL/GenBank/DDBJ databases">
        <title>The genome of Mauremys mutica provides insights into the evolution of semi-aquatic lifestyle.</title>
        <authorList>
            <person name="Gong S."/>
            <person name="Gao Y."/>
        </authorList>
    </citation>
    <scope>NUCLEOTIDE SEQUENCE</scope>
    <source>
        <strain evidence="5">MM-2020</strain>
        <tissue evidence="5">Muscle</tissue>
    </source>
</reference>
<keyword evidence="6" id="KW-1185">Reference proteome</keyword>
<dbReference type="InterPro" id="IPR011333">
    <property type="entry name" value="SKP1/BTB/POZ_sf"/>
</dbReference>
<dbReference type="Pfam" id="PF00651">
    <property type="entry name" value="BTB"/>
    <property type="match status" value="1"/>
</dbReference>
<dbReference type="Gene3D" id="2.120.10.80">
    <property type="entry name" value="Kelch-type beta propeller"/>
    <property type="match status" value="1"/>
</dbReference>
<dbReference type="EMBL" id="JAHDVG010000463">
    <property type="protein sequence ID" value="KAH1187557.1"/>
    <property type="molecule type" value="Genomic_DNA"/>
</dbReference>
<evidence type="ECO:0000256" key="1">
    <source>
        <dbReference type="ARBA" id="ARBA00022441"/>
    </source>
</evidence>
<dbReference type="AlphaFoldDB" id="A0A9D4B449"/>
<dbReference type="SUPFAM" id="SSF117281">
    <property type="entry name" value="Kelch motif"/>
    <property type="match status" value="1"/>
</dbReference>
<evidence type="ECO:0000256" key="3">
    <source>
        <dbReference type="SAM" id="MobiDB-lite"/>
    </source>
</evidence>
<name>A0A9D4B449_9SAUR</name>
<dbReference type="InterPro" id="IPR006652">
    <property type="entry name" value="Kelch_1"/>
</dbReference>
<dbReference type="Gene3D" id="3.30.710.10">
    <property type="entry name" value="Potassium Channel Kv1.1, Chain A"/>
    <property type="match status" value="1"/>
</dbReference>
<feature type="region of interest" description="Disordered" evidence="3">
    <location>
        <begin position="353"/>
        <end position="380"/>
    </location>
</feature>
<organism evidence="5 6">
    <name type="scientific">Mauremys mutica</name>
    <name type="common">yellowpond turtle</name>
    <dbReference type="NCBI Taxonomy" id="74926"/>
    <lineage>
        <taxon>Eukaryota</taxon>
        <taxon>Metazoa</taxon>
        <taxon>Chordata</taxon>
        <taxon>Craniata</taxon>
        <taxon>Vertebrata</taxon>
        <taxon>Euteleostomi</taxon>
        <taxon>Archelosauria</taxon>
        <taxon>Testudinata</taxon>
        <taxon>Testudines</taxon>
        <taxon>Cryptodira</taxon>
        <taxon>Durocryptodira</taxon>
        <taxon>Testudinoidea</taxon>
        <taxon>Geoemydidae</taxon>
        <taxon>Geoemydinae</taxon>
        <taxon>Mauremys</taxon>
    </lineage>
</organism>
<feature type="region of interest" description="Disordered" evidence="3">
    <location>
        <begin position="935"/>
        <end position="962"/>
    </location>
</feature>
<feature type="domain" description="BTB" evidence="4">
    <location>
        <begin position="480"/>
        <end position="529"/>
    </location>
</feature>
<protein>
    <recommendedName>
        <fullName evidence="4">BTB domain-containing protein</fullName>
    </recommendedName>
</protein>
<comment type="caution">
    <text evidence="5">The sequence shown here is derived from an EMBL/GenBank/DDBJ whole genome shotgun (WGS) entry which is preliminary data.</text>
</comment>
<gene>
    <name evidence="5" type="ORF">KIL84_020306</name>
</gene>
<accession>A0A9D4B449</accession>
<dbReference type="PROSITE" id="PS50097">
    <property type="entry name" value="BTB"/>
    <property type="match status" value="1"/>
</dbReference>
<dbReference type="InterPro" id="IPR000210">
    <property type="entry name" value="BTB/POZ_dom"/>
</dbReference>
<evidence type="ECO:0000313" key="5">
    <source>
        <dbReference type="EMBL" id="KAH1187557.1"/>
    </source>
</evidence>
<dbReference type="PANTHER" id="PTHR46375:SF3">
    <property type="entry name" value="KELCH REPEAT AND BTB DOMAIN-CONTAINING PROTEIN 13"/>
    <property type="match status" value="1"/>
</dbReference>
<proteinExistence type="predicted"/>
<dbReference type="SUPFAM" id="SSF54695">
    <property type="entry name" value="POZ domain"/>
    <property type="match status" value="1"/>
</dbReference>
<dbReference type="Proteomes" id="UP000827986">
    <property type="component" value="Unassembled WGS sequence"/>
</dbReference>
<keyword evidence="1" id="KW-0880">Kelch repeat</keyword>
<dbReference type="InterPro" id="IPR015915">
    <property type="entry name" value="Kelch-typ_b-propeller"/>
</dbReference>
<dbReference type="CDD" id="cd18186">
    <property type="entry name" value="BTB_POZ_ZBTB_KLHL-like"/>
    <property type="match status" value="1"/>
</dbReference>
<dbReference type="PANTHER" id="PTHR46375">
    <property type="entry name" value="KELCH REPEAT AND BTB DOMAIN-CONTAINING PROTEIN 13-RELATED"/>
    <property type="match status" value="1"/>
</dbReference>
<evidence type="ECO:0000256" key="2">
    <source>
        <dbReference type="ARBA" id="ARBA00022737"/>
    </source>
</evidence>
<sequence length="962" mass="102572">MPRRALCATLRSQRWGGEGLWAAAWHALTHSPRAAAGWALSCLLCFLRTLASCFLLPSKGPGGLAPRAEPWESSPEQRVYRSRGAGLPLITVQTDPCAFQVCCPKCHLPGAVPVAPPGALRSRGGLQPPQRPLHRLRVTAWGPGRPAGQGALRGPGPLTREPSPGLWAGWDWVHAAPLPLPQPAIPGSGRACAQWSRASREPLPIGVKGAGSPPGTVSSSLQPKSPVGSPLPLSLGEPRCPQAASPSPRPHGFLLAAPLLGQAWLSAGGAVPPLQPHRPVVMGRAGPENAPGPRRGPGWDHGGLSVARLAPRVGLQPPPGDAPLALWLRPVQCVRWGSWCGVRRPGPRTLVPRSYPLPAGNSSPCPEPVAPGGRREGSPCLASSPFISPIPCPRPASAPRSCPLGPESCWCGPTACGQRLGQAEPHRGLAPAGINGQESPRSASRELASPCPAWHCPQPLPPPRRAGQVSWCPQVELARLAEESAYFGALARSQMQEAAERRLVLEHVPSGAFRAILEFVFLGHFGLGEEELLPAIQAASYVLVPSFLEQCWLALRPLLRPHKCLSYLRFAEAIGCPEMRAVVCHYLSAQLLELAPVTGQLAPALQEELAGLRTRGPQQLCVLRKENLRAPATPATEPLRGLYCLPLAQGSTWRRATGLPFQADKWSFSTAQLLNYLFLIGGYRERRGARGFAFRMAAFRYNPLAGCWQPTAPLLKRRRHFSTVVVGQRIYAVGGWYLDTLLAPDSGTALYAAVERYDPWSDSWAFVSPLPLTDFTFALSLSHDLPLCAAHAGSIYALGSVQRTGEKLLLRYDVGADTWQELLPTLTRADADLPGLYFLGGSEPLYVVGGNARENVVISFSPGARLWGPARSLPKCSLAGQGVALGSRLFMAAPELGTVLALELGSLACCPLPAPPFPLSYEALFLLHFPPPPSPRGALGSEQGQAGGREGTLPPAGRTPSW</sequence>